<dbReference type="PANTHER" id="PTHR42793:SF4">
    <property type="entry name" value="BLL6376 PROTEIN"/>
    <property type="match status" value="1"/>
</dbReference>
<dbReference type="InterPro" id="IPR011761">
    <property type="entry name" value="ATP-grasp"/>
</dbReference>
<feature type="domain" description="ATP-grasp" evidence="2">
    <location>
        <begin position="486"/>
        <end position="684"/>
    </location>
</feature>
<reference evidence="3 4" key="1">
    <citation type="submission" date="2016-12" db="EMBL/GenBank/DDBJ databases">
        <title>The new phylogeny of genus Mycobacterium.</title>
        <authorList>
            <person name="Tortoli E."/>
            <person name="Trovato A."/>
            <person name="Cirillo D.M."/>
        </authorList>
    </citation>
    <scope>NUCLEOTIDE SEQUENCE [LARGE SCALE GENOMIC DNA]</scope>
    <source>
        <strain evidence="3 4">DSM 44223</strain>
    </source>
</reference>
<evidence type="ECO:0000313" key="3">
    <source>
        <dbReference type="EMBL" id="ORB51340.1"/>
    </source>
</evidence>
<evidence type="ECO:0000256" key="1">
    <source>
        <dbReference type="PROSITE-ProRule" id="PRU00409"/>
    </source>
</evidence>
<dbReference type="Gene3D" id="3.30.1490.20">
    <property type="entry name" value="ATP-grasp fold, A domain"/>
    <property type="match status" value="1"/>
</dbReference>
<organism evidence="3 4">
    <name type="scientific">Mycolicibacterium rhodesiae</name>
    <name type="common">Mycobacterium rhodesiae</name>
    <dbReference type="NCBI Taxonomy" id="36814"/>
    <lineage>
        <taxon>Bacteria</taxon>
        <taxon>Bacillati</taxon>
        <taxon>Actinomycetota</taxon>
        <taxon>Actinomycetes</taxon>
        <taxon>Mycobacteriales</taxon>
        <taxon>Mycobacteriaceae</taxon>
        <taxon>Mycolicibacterium</taxon>
    </lineage>
</organism>
<proteinExistence type="predicted"/>
<name>A0A1X0ITK9_MYCRH</name>
<dbReference type="Gene3D" id="3.40.50.261">
    <property type="entry name" value="Succinyl-CoA synthetase domains"/>
    <property type="match status" value="2"/>
</dbReference>
<dbReference type="Pfam" id="PF13549">
    <property type="entry name" value="ATP-grasp_5"/>
    <property type="match status" value="1"/>
</dbReference>
<dbReference type="Pfam" id="PF13380">
    <property type="entry name" value="CoA_binding_2"/>
    <property type="match status" value="1"/>
</dbReference>
<dbReference type="AlphaFoldDB" id="A0A1X0ITK9"/>
<dbReference type="SUPFAM" id="SSF52210">
    <property type="entry name" value="Succinyl-CoA synthetase domains"/>
    <property type="match status" value="2"/>
</dbReference>
<keyword evidence="1" id="KW-0067">ATP-binding</keyword>
<evidence type="ECO:0000313" key="4">
    <source>
        <dbReference type="Proteomes" id="UP000192534"/>
    </source>
</evidence>
<dbReference type="Pfam" id="PF13607">
    <property type="entry name" value="Succ_CoA_lig"/>
    <property type="match status" value="1"/>
</dbReference>
<dbReference type="SUPFAM" id="SSF51735">
    <property type="entry name" value="NAD(P)-binding Rossmann-fold domains"/>
    <property type="match status" value="1"/>
</dbReference>
<dbReference type="InterPro" id="IPR032875">
    <property type="entry name" value="Succ_CoA_lig_flav_dom"/>
</dbReference>
<dbReference type="InterPro" id="IPR036291">
    <property type="entry name" value="NAD(P)-bd_dom_sf"/>
</dbReference>
<accession>A0A1X0ITK9</accession>
<dbReference type="Gene3D" id="3.40.50.720">
    <property type="entry name" value="NAD(P)-binding Rossmann-like Domain"/>
    <property type="match status" value="1"/>
</dbReference>
<dbReference type="OrthoDB" id="190266at2"/>
<dbReference type="InterPro" id="IPR016102">
    <property type="entry name" value="Succinyl-CoA_synth-like"/>
</dbReference>
<dbReference type="PANTHER" id="PTHR42793">
    <property type="entry name" value="COA BINDING DOMAIN CONTAINING PROTEIN"/>
    <property type="match status" value="1"/>
</dbReference>
<dbReference type="GO" id="GO:0005524">
    <property type="term" value="F:ATP binding"/>
    <property type="evidence" value="ECO:0007669"/>
    <property type="project" value="UniProtKB-UniRule"/>
</dbReference>
<dbReference type="InterPro" id="IPR003781">
    <property type="entry name" value="CoA-bd"/>
</dbReference>
<sequence>MTDSRRGPVATMLEARSVALVGASAKPGSFGERMIIEARRSSARMHLVNPRYDRIDGVTCAPSLSALDEPVDLVLLGVPDTALLAELKAAAAVGARSAVIFGSAHGTQLRRAVAEAATDAGMAVCGGGCMGFVNNVSGLRALGYLETNPLPPGGVSLVTHSGSAFSTILRASRGFGFRMAISSGQELVTNTADYVDYIVEDPGTTMIALLLETPRSVGRLRAGLHRAAQRDIPVVILPVGHSPRGRAMVAAHSGALAGDAVGWQAFCADTGAIRVTDMAEFVDTIELFESGRRRRAGSHGIATVHDSGAERALCADLAHELAVDFTELSAPALNTLAELLDDGLSPGNPLDVWGTGADTRALFSSCLRALIDDPGVAATALAVDLVTEFDDDTAYPDAVLDVANGTDAPLAVLASVPSAIDTSTAKRLRDNGIPVLEGARSGIAALGHLARWPLPVWTTLPQIDIERAQRWTAALTAAEWSAPAGFRLLADYGIPVTRSYPAHTVTQVLAAADAVGYPVVLKTLGAAHKSDVGGVVLGIGDRESLWVAYEEMAERLGPGVSVDAMAPAGVEISLGVVRDDNFGPLVVVAAGGTLVELLADRAVACPPISRPSAGELVRSLRSAPLLTGWRGSPAADVDALADAIVGFSQLATELGEHLDAIEANPVIVSPTGVVAVDALVIPRRR</sequence>
<dbReference type="RefSeq" id="WP_083120693.1">
    <property type="nucleotide sequence ID" value="NZ_JACKUO010000015.1"/>
</dbReference>
<dbReference type="GO" id="GO:0046872">
    <property type="term" value="F:metal ion binding"/>
    <property type="evidence" value="ECO:0007669"/>
    <property type="project" value="InterPro"/>
</dbReference>
<comment type="caution">
    <text evidence="3">The sequence shown here is derived from an EMBL/GenBank/DDBJ whole genome shotgun (WGS) entry which is preliminary data.</text>
</comment>
<keyword evidence="1" id="KW-0547">Nucleotide-binding</keyword>
<keyword evidence="4" id="KW-1185">Reference proteome</keyword>
<evidence type="ECO:0000259" key="2">
    <source>
        <dbReference type="PROSITE" id="PS50975"/>
    </source>
</evidence>
<dbReference type="Proteomes" id="UP000192534">
    <property type="component" value="Unassembled WGS sequence"/>
</dbReference>
<dbReference type="PROSITE" id="PS50975">
    <property type="entry name" value="ATP_GRASP"/>
    <property type="match status" value="1"/>
</dbReference>
<dbReference type="InterPro" id="IPR013815">
    <property type="entry name" value="ATP_grasp_subdomain_1"/>
</dbReference>
<dbReference type="SMART" id="SM00881">
    <property type="entry name" value="CoA_binding"/>
    <property type="match status" value="1"/>
</dbReference>
<protein>
    <submittedName>
        <fullName evidence="3">Acetyl-CoA synthetase</fullName>
    </submittedName>
</protein>
<dbReference type="SUPFAM" id="SSF56059">
    <property type="entry name" value="Glutathione synthetase ATP-binding domain-like"/>
    <property type="match status" value="1"/>
</dbReference>
<dbReference type="EMBL" id="MVIH01000008">
    <property type="protein sequence ID" value="ORB51340.1"/>
    <property type="molecule type" value="Genomic_DNA"/>
</dbReference>
<gene>
    <name evidence="3" type="ORF">BST42_18205</name>
</gene>
<dbReference type="Gene3D" id="3.30.470.20">
    <property type="entry name" value="ATP-grasp fold, B domain"/>
    <property type="match status" value="1"/>
</dbReference>